<organism evidence="1 2">
    <name type="scientific">Gossypium hirsutum</name>
    <name type="common">Upland cotton</name>
    <name type="synonym">Gossypium mexicanum</name>
    <dbReference type="NCBI Taxonomy" id="3635"/>
    <lineage>
        <taxon>Eukaryota</taxon>
        <taxon>Viridiplantae</taxon>
        <taxon>Streptophyta</taxon>
        <taxon>Embryophyta</taxon>
        <taxon>Tracheophyta</taxon>
        <taxon>Spermatophyta</taxon>
        <taxon>Magnoliopsida</taxon>
        <taxon>eudicotyledons</taxon>
        <taxon>Gunneridae</taxon>
        <taxon>Pentapetalae</taxon>
        <taxon>rosids</taxon>
        <taxon>malvids</taxon>
        <taxon>Malvales</taxon>
        <taxon>Malvaceae</taxon>
        <taxon>Malvoideae</taxon>
        <taxon>Gossypium</taxon>
    </lineage>
</organism>
<dbReference type="Proteomes" id="UP000818029">
    <property type="component" value="Chromosome A08"/>
</dbReference>
<name>A0A1U8IC97_GOSHI</name>
<dbReference type="GeneID" id="107895035"/>
<gene>
    <name evidence="2" type="primary">LOC107895035</name>
</gene>
<keyword evidence="1" id="KW-1185">Reference proteome</keyword>
<sequence length="203" mass="22516">MILVNGSTKLMAQEFIFCIVKSSRIFKHTWYKRNGLLVHVIIARLDGYPADFKFTKKKANNGSRSVVNNASVIDSVNGNELTSNSSCPQAHVFAQARYHQILSLLNKEPTVEATASLAVSLPPLHCITRSVKTPAWMKDYICSNQSSTSLVTGSYPISNGYSSLHLPIHTQLLAAYISSLIEPRTYAEAILDPMWVDAMQQEI</sequence>
<proteinExistence type="predicted"/>
<evidence type="ECO:0000313" key="1">
    <source>
        <dbReference type="Proteomes" id="UP000818029"/>
    </source>
</evidence>
<evidence type="ECO:0000313" key="2">
    <source>
        <dbReference type="RefSeq" id="XP_016675727.1"/>
    </source>
</evidence>
<dbReference type="RefSeq" id="XP_016675727.1">
    <property type="nucleotide sequence ID" value="XM_016820238.2"/>
</dbReference>
<accession>A0A1U8IC97</accession>
<dbReference type="AlphaFoldDB" id="A0A1U8IC97"/>
<reference evidence="1" key="1">
    <citation type="journal article" date="2020" name="Nat. Genet.">
        <title>Genomic diversifications of five Gossypium allopolyploid species and their impact on cotton improvement.</title>
        <authorList>
            <person name="Chen Z.J."/>
            <person name="Sreedasyam A."/>
            <person name="Ando A."/>
            <person name="Song Q."/>
            <person name="De Santiago L.M."/>
            <person name="Hulse-Kemp A.M."/>
            <person name="Ding M."/>
            <person name="Ye W."/>
            <person name="Kirkbride R.C."/>
            <person name="Jenkins J."/>
            <person name="Plott C."/>
            <person name="Lovell J."/>
            <person name="Lin Y.M."/>
            <person name="Vaughn R."/>
            <person name="Liu B."/>
            <person name="Simpson S."/>
            <person name="Scheffler B.E."/>
            <person name="Wen L."/>
            <person name="Saski C.A."/>
            <person name="Grover C.E."/>
            <person name="Hu G."/>
            <person name="Conover J.L."/>
            <person name="Carlson J.W."/>
            <person name="Shu S."/>
            <person name="Boston L.B."/>
            <person name="Williams M."/>
            <person name="Peterson D.G."/>
            <person name="McGee K."/>
            <person name="Jones D.C."/>
            <person name="Wendel J.F."/>
            <person name="Stelly D.M."/>
            <person name="Grimwood J."/>
            <person name="Schmutz J."/>
        </authorList>
    </citation>
    <scope>NUCLEOTIDE SEQUENCE [LARGE SCALE GENOMIC DNA]</scope>
    <source>
        <strain evidence="1">cv. TM-1</strain>
    </source>
</reference>
<protein>
    <submittedName>
        <fullName evidence="2">Uncharacterized protein isoform X2</fullName>
    </submittedName>
</protein>
<reference evidence="2" key="2">
    <citation type="submission" date="2025-08" db="UniProtKB">
        <authorList>
            <consortium name="RefSeq"/>
        </authorList>
    </citation>
    <scope>IDENTIFICATION</scope>
</reference>